<dbReference type="Gene3D" id="1.20.1080.10">
    <property type="entry name" value="Glycerol uptake facilitator protein"/>
    <property type="match status" value="1"/>
</dbReference>
<dbReference type="InterPro" id="IPR023271">
    <property type="entry name" value="Aquaporin-like"/>
</dbReference>
<sequence length="256" mass="26921">MPVNGSRLKEIVGMDEFSNPAGLVKALVAEIMGTLFIVFFGCMSTLTVPADQSIDIVAIAITFGSIIFVLVQAIGHVSGGHFNPAVTCSFLVVGRITIIRSLLYISAQLLGAIIGASLLKGMTPSHAIGTLGVSSIHPTLSPAQGVGVEFMLGFILLFVVFGVTDPNKPNSIITAPLAIGFTVTAVTHATIGYTSTSMNPARSLGPALIMNSWEHHWIFWLGPCAGGVTAALFYKLGFSDSSDERMKNPNPTEVSL</sequence>
<dbReference type="NCBIfam" id="TIGR00861">
    <property type="entry name" value="MIP"/>
    <property type="match status" value="1"/>
</dbReference>
<dbReference type="SUPFAM" id="SSF81338">
    <property type="entry name" value="Aquaporin-like"/>
    <property type="match status" value="1"/>
</dbReference>
<evidence type="ECO:0000256" key="5">
    <source>
        <dbReference type="ARBA" id="ARBA00023136"/>
    </source>
</evidence>
<protein>
    <submittedName>
        <fullName evidence="8">Aquaporin</fullName>
    </submittedName>
</protein>
<dbReference type="PANTHER" id="PTHR19139">
    <property type="entry name" value="AQUAPORIN TRANSPORTER"/>
    <property type="match status" value="1"/>
</dbReference>
<feature type="transmembrane region" description="Helical" evidence="7">
    <location>
        <begin position="216"/>
        <end position="237"/>
    </location>
</feature>
<dbReference type="InterPro" id="IPR034294">
    <property type="entry name" value="Aquaporin_transptr"/>
</dbReference>
<keyword evidence="9" id="KW-1185">Reference proteome</keyword>
<feature type="transmembrane region" description="Helical" evidence="7">
    <location>
        <begin position="20"/>
        <end position="42"/>
    </location>
</feature>
<dbReference type="Proteomes" id="UP001307889">
    <property type="component" value="Chromosome 5"/>
</dbReference>
<dbReference type="EMBL" id="AP028913">
    <property type="protein sequence ID" value="BES94181.1"/>
    <property type="molecule type" value="Genomic_DNA"/>
</dbReference>
<evidence type="ECO:0000256" key="1">
    <source>
        <dbReference type="ARBA" id="ARBA00004141"/>
    </source>
</evidence>
<feature type="transmembrane region" description="Helical" evidence="7">
    <location>
        <begin position="175"/>
        <end position="196"/>
    </location>
</feature>
<feature type="transmembrane region" description="Helical" evidence="7">
    <location>
        <begin position="54"/>
        <end position="75"/>
    </location>
</feature>
<evidence type="ECO:0000256" key="4">
    <source>
        <dbReference type="ARBA" id="ARBA00022989"/>
    </source>
</evidence>
<organism evidence="8 9">
    <name type="scientific">Nesidiocoris tenuis</name>
    <dbReference type="NCBI Taxonomy" id="355587"/>
    <lineage>
        <taxon>Eukaryota</taxon>
        <taxon>Metazoa</taxon>
        <taxon>Ecdysozoa</taxon>
        <taxon>Arthropoda</taxon>
        <taxon>Hexapoda</taxon>
        <taxon>Insecta</taxon>
        <taxon>Pterygota</taxon>
        <taxon>Neoptera</taxon>
        <taxon>Paraneoptera</taxon>
        <taxon>Hemiptera</taxon>
        <taxon>Heteroptera</taxon>
        <taxon>Panheteroptera</taxon>
        <taxon>Cimicomorpha</taxon>
        <taxon>Miridae</taxon>
        <taxon>Dicyphina</taxon>
        <taxon>Nesidiocoris</taxon>
    </lineage>
</organism>
<keyword evidence="5 7" id="KW-0472">Membrane</keyword>
<keyword evidence="6" id="KW-0813">Transport</keyword>
<evidence type="ECO:0000256" key="7">
    <source>
        <dbReference type="SAM" id="Phobius"/>
    </source>
</evidence>
<evidence type="ECO:0000313" key="8">
    <source>
        <dbReference type="EMBL" id="BES94181.1"/>
    </source>
</evidence>
<feature type="transmembrane region" description="Helical" evidence="7">
    <location>
        <begin position="143"/>
        <end position="163"/>
    </location>
</feature>
<name>A0ABN7APN4_9HEMI</name>
<dbReference type="PRINTS" id="PR00783">
    <property type="entry name" value="MINTRINSICP"/>
</dbReference>
<evidence type="ECO:0000256" key="6">
    <source>
        <dbReference type="RuleBase" id="RU000477"/>
    </source>
</evidence>
<keyword evidence="4 7" id="KW-1133">Transmembrane helix</keyword>
<dbReference type="InterPro" id="IPR000425">
    <property type="entry name" value="MIP"/>
</dbReference>
<feature type="transmembrane region" description="Helical" evidence="7">
    <location>
        <begin position="103"/>
        <end position="123"/>
    </location>
</feature>
<keyword evidence="3 6" id="KW-0812">Transmembrane</keyword>
<comment type="similarity">
    <text evidence="2 6">Belongs to the MIP/aquaporin (TC 1.A.8) family.</text>
</comment>
<reference evidence="8 9" key="1">
    <citation type="submission" date="2023-09" db="EMBL/GenBank/DDBJ databases">
        <title>Nesidiocoris tenuis whole genome shotgun sequence.</title>
        <authorList>
            <person name="Shibata T."/>
            <person name="Shimoda M."/>
            <person name="Kobayashi T."/>
            <person name="Uehara T."/>
        </authorList>
    </citation>
    <scope>NUCLEOTIDE SEQUENCE [LARGE SCALE GENOMIC DNA]</scope>
    <source>
        <strain evidence="8 9">Japan</strain>
    </source>
</reference>
<evidence type="ECO:0000256" key="3">
    <source>
        <dbReference type="ARBA" id="ARBA00022692"/>
    </source>
</evidence>
<gene>
    <name evidence="8" type="ORF">NTJ_06990</name>
</gene>
<dbReference type="Pfam" id="PF00230">
    <property type="entry name" value="MIP"/>
    <property type="match status" value="1"/>
</dbReference>
<evidence type="ECO:0000256" key="2">
    <source>
        <dbReference type="ARBA" id="ARBA00006175"/>
    </source>
</evidence>
<evidence type="ECO:0000313" key="9">
    <source>
        <dbReference type="Proteomes" id="UP001307889"/>
    </source>
</evidence>
<proteinExistence type="inferred from homology"/>
<dbReference type="PANTHER" id="PTHR19139:SF199">
    <property type="entry name" value="MIP17260P"/>
    <property type="match status" value="1"/>
</dbReference>
<accession>A0ABN7APN4</accession>
<comment type="subcellular location">
    <subcellularLocation>
        <location evidence="1">Membrane</location>
        <topology evidence="1">Multi-pass membrane protein</topology>
    </subcellularLocation>
</comment>
<dbReference type="CDD" id="cd00333">
    <property type="entry name" value="MIP"/>
    <property type="match status" value="1"/>
</dbReference>